<name>A0ABS4S3E2_PAEXY</name>
<organism evidence="1 2">
    <name type="scientific">Paenibacillus xylanexedens</name>
    <dbReference type="NCBI Taxonomy" id="528191"/>
    <lineage>
        <taxon>Bacteria</taxon>
        <taxon>Bacillati</taxon>
        <taxon>Bacillota</taxon>
        <taxon>Bacilli</taxon>
        <taxon>Bacillales</taxon>
        <taxon>Paenibacillaceae</taxon>
        <taxon>Paenibacillus</taxon>
    </lineage>
</organism>
<dbReference type="EMBL" id="JAGIKV010000045">
    <property type="protein sequence ID" value="MBP2249643.1"/>
    <property type="molecule type" value="Genomic_DNA"/>
</dbReference>
<protein>
    <submittedName>
        <fullName evidence="1">Uncharacterized protein</fullName>
    </submittedName>
</protein>
<accession>A0ABS4S3E2</accession>
<keyword evidence="2" id="KW-1185">Reference proteome</keyword>
<proteinExistence type="predicted"/>
<dbReference type="Proteomes" id="UP000810207">
    <property type="component" value="Unassembled WGS sequence"/>
</dbReference>
<gene>
    <name evidence="1" type="ORF">J2Z28_006345</name>
</gene>
<reference evidence="1 2" key="1">
    <citation type="submission" date="2021-03" db="EMBL/GenBank/DDBJ databases">
        <title>Genomic Encyclopedia of Type Strains, Phase IV (KMG-IV): sequencing the most valuable type-strain genomes for metagenomic binning, comparative biology and taxonomic classification.</title>
        <authorList>
            <person name="Goeker M."/>
        </authorList>
    </citation>
    <scope>NUCLEOTIDE SEQUENCE [LARGE SCALE GENOMIC DNA]</scope>
    <source>
        <strain evidence="1 2">DSM 21292</strain>
    </source>
</reference>
<evidence type="ECO:0000313" key="2">
    <source>
        <dbReference type="Proteomes" id="UP000810207"/>
    </source>
</evidence>
<evidence type="ECO:0000313" key="1">
    <source>
        <dbReference type="EMBL" id="MBP2249643.1"/>
    </source>
</evidence>
<sequence length="32" mass="3591">MLLASFVLELIGFHTGMWHSLIDKVQSKNATC</sequence>
<comment type="caution">
    <text evidence="1">The sequence shown here is derived from an EMBL/GenBank/DDBJ whole genome shotgun (WGS) entry which is preliminary data.</text>
</comment>